<gene>
    <name evidence="2" type="ORF">D0435_06460</name>
</gene>
<evidence type="ECO:0000313" key="2">
    <source>
        <dbReference type="EMBL" id="NBH61292.1"/>
    </source>
</evidence>
<keyword evidence="3" id="KW-1185">Reference proteome</keyword>
<feature type="transmembrane region" description="Helical" evidence="1">
    <location>
        <begin position="50"/>
        <end position="72"/>
    </location>
</feature>
<protein>
    <recommendedName>
        <fullName evidence="4">Permease</fullName>
    </recommendedName>
</protein>
<feature type="transmembrane region" description="Helical" evidence="1">
    <location>
        <begin position="109"/>
        <end position="132"/>
    </location>
</feature>
<keyword evidence="1" id="KW-0812">Transmembrane</keyword>
<dbReference type="Proteomes" id="UP000446866">
    <property type="component" value="Unassembled WGS sequence"/>
</dbReference>
<keyword evidence="1" id="KW-1133">Transmembrane helix</keyword>
<evidence type="ECO:0000256" key="1">
    <source>
        <dbReference type="SAM" id="Phobius"/>
    </source>
</evidence>
<organism evidence="2 3">
    <name type="scientific">Anaerotruncus colihominis</name>
    <dbReference type="NCBI Taxonomy" id="169435"/>
    <lineage>
        <taxon>Bacteria</taxon>
        <taxon>Bacillati</taxon>
        <taxon>Bacillota</taxon>
        <taxon>Clostridia</taxon>
        <taxon>Eubacteriales</taxon>
        <taxon>Oscillospiraceae</taxon>
        <taxon>Anaerotruncus</taxon>
    </lineage>
</organism>
<accession>A0A845QGQ5</accession>
<dbReference type="Pfam" id="PF11449">
    <property type="entry name" value="ArsP_2"/>
    <property type="match status" value="1"/>
</dbReference>
<dbReference type="NCBIfam" id="NF037962">
    <property type="entry name" value="arsenic_eff"/>
    <property type="match status" value="1"/>
</dbReference>
<evidence type="ECO:0000313" key="3">
    <source>
        <dbReference type="Proteomes" id="UP000446866"/>
    </source>
</evidence>
<dbReference type="RefSeq" id="WP_160201573.1">
    <property type="nucleotide sequence ID" value="NZ_QXWK01000010.1"/>
</dbReference>
<proteinExistence type="predicted"/>
<feature type="transmembrane region" description="Helical" evidence="1">
    <location>
        <begin position="165"/>
        <end position="183"/>
    </location>
</feature>
<reference evidence="2 3" key="1">
    <citation type="submission" date="2018-08" db="EMBL/GenBank/DDBJ databases">
        <title>Murine metabolic-syndrome-specific gut microbial biobank.</title>
        <authorList>
            <person name="Liu C."/>
        </authorList>
    </citation>
    <scope>NUCLEOTIDE SEQUENCE [LARGE SCALE GENOMIC DNA]</scope>
    <source>
        <strain evidence="2 3">28</strain>
    </source>
</reference>
<dbReference type="InterPro" id="IPR021552">
    <property type="entry name" value="ArsP_2"/>
</dbReference>
<comment type="caution">
    <text evidence="2">The sequence shown here is derived from an EMBL/GenBank/DDBJ whole genome shotgun (WGS) entry which is preliminary data.</text>
</comment>
<dbReference type="AlphaFoldDB" id="A0A845QGQ5"/>
<feature type="transmembrane region" description="Helical" evidence="1">
    <location>
        <begin position="260"/>
        <end position="278"/>
    </location>
</feature>
<feature type="transmembrane region" description="Helical" evidence="1">
    <location>
        <begin position="12"/>
        <end position="29"/>
    </location>
</feature>
<keyword evidence="1" id="KW-0472">Membrane</keyword>
<feature type="transmembrane region" description="Helical" evidence="1">
    <location>
        <begin position="229"/>
        <end position="248"/>
    </location>
</feature>
<name>A0A845QGQ5_9FIRM</name>
<feature type="transmembrane region" description="Helical" evidence="1">
    <location>
        <begin position="195"/>
        <end position="223"/>
    </location>
</feature>
<sequence>MTEVLLDALMDSLRLIPFLFLTYLVMGILERATGSHARGMIQRAGKFGPVWGSLLGAFPQCGFSTAASYFYMNRVLTFGTLIAIYMSTSDEMLPILISQKVPGTIIVKILLTKVIIAMISGFLAEILFGFMARRNKVSSEFELPPEPCHCGTGVLADAVLHTVKVFFFLFLISVAIGGAIELVGEGNLYRIFSNVPVLGQAVSALVGLIPNCAASVVITQLYLDGIIGAGPMFSGLLVSAGMGLLVLFKENRHLRENMTIAAVLYIFSVVWGIIIEFWL</sequence>
<evidence type="ECO:0008006" key="4">
    <source>
        <dbReference type="Google" id="ProtNLM"/>
    </source>
</evidence>
<feature type="transmembrane region" description="Helical" evidence="1">
    <location>
        <begin position="78"/>
        <end position="97"/>
    </location>
</feature>
<dbReference type="EMBL" id="QXWK01000010">
    <property type="protein sequence ID" value="NBH61292.1"/>
    <property type="molecule type" value="Genomic_DNA"/>
</dbReference>